<dbReference type="Gene3D" id="1.10.10.60">
    <property type="entry name" value="Homeodomain-like"/>
    <property type="match status" value="1"/>
</dbReference>
<dbReference type="InterPro" id="IPR009057">
    <property type="entry name" value="Homeodomain-like_sf"/>
</dbReference>
<feature type="domain" description="HTH araC/xylS-type" evidence="4">
    <location>
        <begin position="177"/>
        <end position="275"/>
    </location>
</feature>
<dbReference type="SMART" id="SM00342">
    <property type="entry name" value="HTH_ARAC"/>
    <property type="match status" value="1"/>
</dbReference>
<dbReference type="PRINTS" id="PR00032">
    <property type="entry name" value="HTHARAC"/>
</dbReference>
<protein>
    <submittedName>
        <fullName evidence="5">AraC-type DNA-binding protein</fullName>
    </submittedName>
</protein>
<dbReference type="SUPFAM" id="SSF51182">
    <property type="entry name" value="RmlC-like cupins"/>
    <property type="match status" value="1"/>
</dbReference>
<dbReference type="PANTHER" id="PTHR46796">
    <property type="entry name" value="HTH-TYPE TRANSCRIPTIONAL ACTIVATOR RHAS-RELATED"/>
    <property type="match status" value="1"/>
</dbReference>
<evidence type="ECO:0000313" key="6">
    <source>
        <dbReference type="Proteomes" id="UP000184420"/>
    </source>
</evidence>
<keyword evidence="1" id="KW-0805">Transcription regulation</keyword>
<sequence length="284" mass="31821">MYSRYTSFSLSGQSYINTEQFEGRDWAAFSMYTSAVVHELLVPDTVVNLVTAGEKRMYCGNRVIHLRQGDILVIPAGSLVSSEILHAGEGFSSLNVIIPDEVITTTPVRYSSFVSGEMQLLPGGNCQALLKGVLSALLNKSGVNLHPREWQSRIWRELRSHSALAAMLQRLSQSRMDPLMEQLSTGISDIREMEDLARAGCMSVATLKRRFRALYGCGPMEWIWKMRLQRAGLLLRSGQEPVRDIAYSTGFSDVSHFYRLFRKQYGVTPVAWRMNKGCDQGLGA</sequence>
<organism evidence="5 6">
    <name type="scientific">Chitinophaga jiangningensis</name>
    <dbReference type="NCBI Taxonomy" id="1419482"/>
    <lineage>
        <taxon>Bacteria</taxon>
        <taxon>Pseudomonadati</taxon>
        <taxon>Bacteroidota</taxon>
        <taxon>Chitinophagia</taxon>
        <taxon>Chitinophagales</taxon>
        <taxon>Chitinophagaceae</taxon>
        <taxon>Chitinophaga</taxon>
    </lineage>
</organism>
<dbReference type="AlphaFoldDB" id="A0A1M6X262"/>
<keyword evidence="3" id="KW-0804">Transcription</keyword>
<dbReference type="SUPFAM" id="SSF46689">
    <property type="entry name" value="Homeodomain-like"/>
    <property type="match status" value="1"/>
</dbReference>
<dbReference type="OrthoDB" id="652919at2"/>
<dbReference type="InterPro" id="IPR011051">
    <property type="entry name" value="RmlC_Cupin_sf"/>
</dbReference>
<keyword evidence="6" id="KW-1185">Reference proteome</keyword>
<proteinExistence type="predicted"/>
<dbReference type="EMBL" id="FRBL01000001">
    <property type="protein sequence ID" value="SHK99895.1"/>
    <property type="molecule type" value="Genomic_DNA"/>
</dbReference>
<gene>
    <name evidence="5" type="ORF">SAMN05444266_101856</name>
</gene>
<evidence type="ECO:0000256" key="3">
    <source>
        <dbReference type="ARBA" id="ARBA00023163"/>
    </source>
</evidence>
<dbReference type="STRING" id="1419482.SAMN05444266_101856"/>
<name>A0A1M6X262_9BACT</name>
<dbReference type="Proteomes" id="UP000184420">
    <property type="component" value="Unassembled WGS sequence"/>
</dbReference>
<dbReference type="InterPro" id="IPR050204">
    <property type="entry name" value="AraC_XylS_family_regulators"/>
</dbReference>
<dbReference type="Pfam" id="PF22200">
    <property type="entry name" value="ExsA_N"/>
    <property type="match status" value="1"/>
</dbReference>
<reference evidence="5 6" key="1">
    <citation type="submission" date="2016-11" db="EMBL/GenBank/DDBJ databases">
        <authorList>
            <person name="Jaros S."/>
            <person name="Januszkiewicz K."/>
            <person name="Wedrychowicz H."/>
        </authorList>
    </citation>
    <scope>NUCLEOTIDE SEQUENCE [LARGE SCALE GENOMIC DNA]</scope>
    <source>
        <strain evidence="5 6">DSM 27406</strain>
    </source>
</reference>
<dbReference type="InterPro" id="IPR020449">
    <property type="entry name" value="Tscrpt_reg_AraC-type_HTH"/>
</dbReference>
<dbReference type="RefSeq" id="WP_073078281.1">
    <property type="nucleotide sequence ID" value="NZ_FRBL01000001.1"/>
</dbReference>
<dbReference type="Pfam" id="PF12833">
    <property type="entry name" value="HTH_18"/>
    <property type="match status" value="1"/>
</dbReference>
<evidence type="ECO:0000259" key="4">
    <source>
        <dbReference type="PROSITE" id="PS01124"/>
    </source>
</evidence>
<dbReference type="InterPro" id="IPR018060">
    <property type="entry name" value="HTH_AraC"/>
</dbReference>
<dbReference type="PROSITE" id="PS01124">
    <property type="entry name" value="HTH_ARAC_FAMILY_2"/>
    <property type="match status" value="1"/>
</dbReference>
<evidence type="ECO:0000256" key="1">
    <source>
        <dbReference type="ARBA" id="ARBA00023015"/>
    </source>
</evidence>
<dbReference type="GO" id="GO:0003700">
    <property type="term" value="F:DNA-binding transcription factor activity"/>
    <property type="evidence" value="ECO:0007669"/>
    <property type="project" value="InterPro"/>
</dbReference>
<evidence type="ECO:0000313" key="5">
    <source>
        <dbReference type="EMBL" id="SHK99895.1"/>
    </source>
</evidence>
<dbReference type="GO" id="GO:0043565">
    <property type="term" value="F:sequence-specific DNA binding"/>
    <property type="evidence" value="ECO:0007669"/>
    <property type="project" value="InterPro"/>
</dbReference>
<keyword evidence="2 5" id="KW-0238">DNA-binding</keyword>
<dbReference type="InterPro" id="IPR054015">
    <property type="entry name" value="ExsA-like_N"/>
</dbReference>
<accession>A0A1M6X262</accession>
<evidence type="ECO:0000256" key="2">
    <source>
        <dbReference type="ARBA" id="ARBA00023125"/>
    </source>
</evidence>